<dbReference type="InterPro" id="IPR012347">
    <property type="entry name" value="Ferritin-like"/>
</dbReference>
<dbReference type="Pfam" id="PF13628">
    <property type="entry name" value="DUF4142"/>
    <property type="match status" value="1"/>
</dbReference>
<sequence length="196" mass="20839">MKKLSLVMMMALGAFTFQACQNSGSKDAVETADSLNTNTDTSTSAAATDSGTIADEDSKFSTEAANAGMAEVALSELALKKSTNADVKAFAQSMIKDHSAANEKLKALATTKNITLPAVVGEEEQKVAADLSTKAGAEFDKAYVDQMVKDHDKAVSLFEDGSKNVKDADLKAFATETLPKLKAHKEHIKTIKDKMK</sequence>
<feature type="region of interest" description="Disordered" evidence="1">
    <location>
        <begin position="31"/>
        <end position="53"/>
    </location>
</feature>
<dbReference type="PANTHER" id="PTHR38593:SF1">
    <property type="entry name" value="BLR2558 PROTEIN"/>
    <property type="match status" value="1"/>
</dbReference>
<evidence type="ECO:0000259" key="3">
    <source>
        <dbReference type="Pfam" id="PF13628"/>
    </source>
</evidence>
<dbReference type="PROSITE" id="PS51257">
    <property type="entry name" value="PROKAR_LIPOPROTEIN"/>
    <property type="match status" value="1"/>
</dbReference>
<dbReference type="InterPro" id="IPR025419">
    <property type="entry name" value="DUF4142"/>
</dbReference>
<feature type="chain" id="PRO_5045276457" description="DUF4142 domain-containing protein" evidence="2">
    <location>
        <begin position="20"/>
        <end position="196"/>
    </location>
</feature>
<reference evidence="5" key="1">
    <citation type="journal article" date="2019" name="Int. J. Syst. Evol. Microbiol.">
        <title>The Global Catalogue of Microorganisms (GCM) 10K type strain sequencing project: providing services to taxonomists for standard genome sequencing and annotation.</title>
        <authorList>
            <consortium name="The Broad Institute Genomics Platform"/>
            <consortium name="The Broad Institute Genome Sequencing Center for Infectious Disease"/>
            <person name="Wu L."/>
            <person name="Ma J."/>
        </authorList>
    </citation>
    <scope>NUCLEOTIDE SEQUENCE [LARGE SCALE GENOMIC DNA]</scope>
    <source>
        <strain evidence="5">JCM 18283</strain>
    </source>
</reference>
<proteinExistence type="predicted"/>
<gene>
    <name evidence="4" type="ORF">GCM10023313_27780</name>
</gene>
<dbReference type="PANTHER" id="PTHR38593">
    <property type="entry name" value="BLR2558 PROTEIN"/>
    <property type="match status" value="1"/>
</dbReference>
<feature type="signal peptide" evidence="2">
    <location>
        <begin position="1"/>
        <end position="19"/>
    </location>
</feature>
<organism evidence="4 5">
    <name type="scientific">Mucilaginibacter defluvii</name>
    <dbReference type="NCBI Taxonomy" id="1196019"/>
    <lineage>
        <taxon>Bacteria</taxon>
        <taxon>Pseudomonadati</taxon>
        <taxon>Bacteroidota</taxon>
        <taxon>Sphingobacteriia</taxon>
        <taxon>Sphingobacteriales</taxon>
        <taxon>Sphingobacteriaceae</taxon>
        <taxon>Mucilaginibacter</taxon>
    </lineage>
</organism>
<dbReference type="EMBL" id="BAABJI010000002">
    <property type="protein sequence ID" value="GAA4922288.1"/>
    <property type="molecule type" value="Genomic_DNA"/>
</dbReference>
<comment type="caution">
    <text evidence="4">The sequence shown here is derived from an EMBL/GenBank/DDBJ whole genome shotgun (WGS) entry which is preliminary data.</text>
</comment>
<name>A0ABP9FZ15_9SPHI</name>
<dbReference type="RefSeq" id="WP_345331815.1">
    <property type="nucleotide sequence ID" value="NZ_BAABJI010000002.1"/>
</dbReference>
<evidence type="ECO:0000256" key="1">
    <source>
        <dbReference type="SAM" id="MobiDB-lite"/>
    </source>
</evidence>
<dbReference type="Proteomes" id="UP001501436">
    <property type="component" value="Unassembled WGS sequence"/>
</dbReference>
<keyword evidence="2" id="KW-0732">Signal</keyword>
<accession>A0ABP9FZ15</accession>
<keyword evidence="5" id="KW-1185">Reference proteome</keyword>
<evidence type="ECO:0000313" key="5">
    <source>
        <dbReference type="Proteomes" id="UP001501436"/>
    </source>
</evidence>
<evidence type="ECO:0000313" key="4">
    <source>
        <dbReference type="EMBL" id="GAA4922288.1"/>
    </source>
</evidence>
<feature type="domain" description="DUF4142" evidence="3">
    <location>
        <begin position="56"/>
        <end position="190"/>
    </location>
</feature>
<dbReference type="Gene3D" id="1.20.1260.10">
    <property type="match status" value="1"/>
</dbReference>
<evidence type="ECO:0000256" key="2">
    <source>
        <dbReference type="SAM" id="SignalP"/>
    </source>
</evidence>
<protein>
    <recommendedName>
        <fullName evidence="3">DUF4142 domain-containing protein</fullName>
    </recommendedName>
</protein>